<evidence type="ECO:0000313" key="11">
    <source>
        <dbReference type="EMBL" id="VVC76138.1"/>
    </source>
</evidence>
<keyword evidence="6 9" id="KW-0413">Isomerase</keyword>
<dbReference type="EC" id="5.4.99.-" evidence="9"/>
<protein>
    <recommendedName>
        <fullName evidence="9">Pseudouridine synthase</fullName>
        <ecNumber evidence="9">5.4.99.-</ecNumber>
    </recommendedName>
</protein>
<evidence type="ECO:0000259" key="10">
    <source>
        <dbReference type="SMART" id="SM00363"/>
    </source>
</evidence>
<dbReference type="Gene3D" id="3.10.290.10">
    <property type="entry name" value="RNA-binding S4 domain"/>
    <property type="match status" value="1"/>
</dbReference>
<dbReference type="PROSITE" id="PS01129">
    <property type="entry name" value="PSI_RLU"/>
    <property type="match status" value="1"/>
</dbReference>
<gene>
    <name evidence="11" type="primary">rluC</name>
    <name evidence="11" type="ORF">AQUSIP_14430</name>
</gene>
<evidence type="ECO:0000256" key="9">
    <source>
        <dbReference type="RuleBase" id="RU362028"/>
    </source>
</evidence>
<dbReference type="InterPro" id="IPR036986">
    <property type="entry name" value="S4_RNA-bd_sf"/>
</dbReference>
<dbReference type="InterPro" id="IPR020103">
    <property type="entry name" value="PsdUridine_synth_cat_dom_sf"/>
</dbReference>
<dbReference type="InterPro" id="IPR002942">
    <property type="entry name" value="S4_RNA-bd"/>
</dbReference>
<feature type="domain" description="RNA-binding S4" evidence="10">
    <location>
        <begin position="26"/>
        <end position="85"/>
    </location>
</feature>
<dbReference type="SMART" id="SM00363">
    <property type="entry name" value="S4"/>
    <property type="match status" value="1"/>
</dbReference>
<keyword evidence="12" id="KW-1185">Reference proteome</keyword>
<dbReference type="SUPFAM" id="SSF55174">
    <property type="entry name" value="Alpha-L RNA-binding motif"/>
    <property type="match status" value="1"/>
</dbReference>
<keyword evidence="4" id="KW-0698">rRNA processing</keyword>
<evidence type="ECO:0000256" key="8">
    <source>
        <dbReference type="PROSITE-ProRule" id="PRU00182"/>
    </source>
</evidence>
<evidence type="ECO:0000256" key="6">
    <source>
        <dbReference type="ARBA" id="ARBA00023235"/>
    </source>
</evidence>
<dbReference type="RefSeq" id="WP_148339382.1">
    <property type="nucleotide sequence ID" value="NZ_LR699119.1"/>
</dbReference>
<evidence type="ECO:0000256" key="3">
    <source>
        <dbReference type="ARBA" id="ARBA00010876"/>
    </source>
</evidence>
<organism evidence="11 12">
    <name type="scientific">Aquicella siphonis</name>
    <dbReference type="NCBI Taxonomy" id="254247"/>
    <lineage>
        <taxon>Bacteria</taxon>
        <taxon>Pseudomonadati</taxon>
        <taxon>Pseudomonadota</taxon>
        <taxon>Gammaproteobacteria</taxon>
        <taxon>Legionellales</taxon>
        <taxon>Coxiellaceae</taxon>
        <taxon>Aquicella</taxon>
    </lineage>
</organism>
<evidence type="ECO:0000256" key="5">
    <source>
        <dbReference type="ARBA" id="ARBA00022884"/>
    </source>
</evidence>
<dbReference type="InterPro" id="IPR006224">
    <property type="entry name" value="PsdUridine_synth_RluA-like_CS"/>
</dbReference>
<dbReference type="InterPro" id="IPR050188">
    <property type="entry name" value="RluA_PseudoU_synthase"/>
</dbReference>
<comment type="function">
    <text evidence="2">Responsible for synthesis of pseudouridine from uracil at positions 955, 2504 and 2580 in 23S ribosomal RNA.</text>
</comment>
<name>A0A5E4PHY3_9COXI</name>
<dbReference type="GO" id="GO:0003723">
    <property type="term" value="F:RNA binding"/>
    <property type="evidence" value="ECO:0007669"/>
    <property type="project" value="UniProtKB-KW"/>
</dbReference>
<dbReference type="InterPro" id="IPR006145">
    <property type="entry name" value="PsdUridine_synth_RsuA/RluA"/>
</dbReference>
<proteinExistence type="inferred from homology"/>
<dbReference type="OrthoDB" id="9785808at2"/>
<comment type="catalytic activity">
    <reaction evidence="9">
        <text>a uridine in RNA = a pseudouridine in RNA</text>
        <dbReference type="Rhea" id="RHEA:48348"/>
        <dbReference type="Rhea" id="RHEA-COMP:12068"/>
        <dbReference type="Rhea" id="RHEA-COMP:12069"/>
        <dbReference type="ChEBI" id="CHEBI:65314"/>
        <dbReference type="ChEBI" id="CHEBI:65315"/>
    </reaction>
</comment>
<dbReference type="PROSITE" id="PS50889">
    <property type="entry name" value="S4"/>
    <property type="match status" value="1"/>
</dbReference>
<evidence type="ECO:0000256" key="2">
    <source>
        <dbReference type="ARBA" id="ARBA00002876"/>
    </source>
</evidence>
<evidence type="ECO:0000256" key="1">
    <source>
        <dbReference type="ARBA" id="ARBA00000381"/>
    </source>
</evidence>
<evidence type="ECO:0000313" key="12">
    <source>
        <dbReference type="Proteomes" id="UP000324194"/>
    </source>
</evidence>
<dbReference type="AlphaFoldDB" id="A0A5E4PHY3"/>
<dbReference type="Pfam" id="PF01479">
    <property type="entry name" value="S4"/>
    <property type="match status" value="1"/>
</dbReference>
<dbReference type="NCBIfam" id="TIGR00005">
    <property type="entry name" value="rluA_subfam"/>
    <property type="match status" value="1"/>
</dbReference>
<dbReference type="GO" id="GO:0000455">
    <property type="term" value="P:enzyme-directed rRNA pseudouridine synthesis"/>
    <property type="evidence" value="ECO:0007669"/>
    <property type="project" value="TreeGrafter"/>
</dbReference>
<dbReference type="PANTHER" id="PTHR21600">
    <property type="entry name" value="MITOCHONDRIAL RNA PSEUDOURIDINE SYNTHASE"/>
    <property type="match status" value="1"/>
</dbReference>
<comment type="similarity">
    <text evidence="3 9">Belongs to the pseudouridine synthase RluA family.</text>
</comment>
<dbReference type="SUPFAM" id="SSF55120">
    <property type="entry name" value="Pseudouridine synthase"/>
    <property type="match status" value="1"/>
</dbReference>
<evidence type="ECO:0000256" key="4">
    <source>
        <dbReference type="ARBA" id="ARBA00022552"/>
    </source>
</evidence>
<keyword evidence="5 8" id="KW-0694">RNA-binding</keyword>
<sequence length="324" mass="37029">MSESDNTSRGKSGVQHFIVPEDFAGQRIDNFLMARLKGVPRSRIYRILRKGEVRVNKKRIDASYRLLTGDDVRLPPVFLAERARQVPPSAATETLLADRILYEDDYLLIINKPAGMSVHAGSTVRVGVVEALRHMYPKLPHLELAHRLDSETSGCLVLAKKKRILREVHSLLREGKVKKIYWTLTKGKWKDSELRVDLPLHKDYQDGGKHVVEVHKEGKSALTVFHTLQSFAREASLMEVNLFTGRTHQIRVHAQHQGHPVACDDRYGDPEFNKQARQWGLRRMFLHAKQIDFTLPSLNQRITVEAPLDPELNAIIKALTTRYT</sequence>
<dbReference type="InterPro" id="IPR006225">
    <property type="entry name" value="PsdUridine_synth_RluC/D"/>
</dbReference>
<accession>A0A5E4PHY3</accession>
<dbReference type="CDD" id="cd00165">
    <property type="entry name" value="S4"/>
    <property type="match status" value="1"/>
</dbReference>
<dbReference type="KEGG" id="asip:AQUSIP_14430"/>
<reference evidence="11 12" key="1">
    <citation type="submission" date="2019-08" db="EMBL/GenBank/DDBJ databases">
        <authorList>
            <person name="Guy L."/>
        </authorList>
    </citation>
    <scope>NUCLEOTIDE SEQUENCE [LARGE SCALE GENOMIC DNA]</scope>
    <source>
        <strain evidence="11 12">SGT-108</strain>
    </source>
</reference>
<dbReference type="EMBL" id="LR699119">
    <property type="protein sequence ID" value="VVC76138.1"/>
    <property type="molecule type" value="Genomic_DNA"/>
</dbReference>
<comment type="catalytic activity">
    <reaction evidence="1">
        <text>uridine(955/2504/2580) in 23S rRNA = pseudouridine(955/2504/2580) in 23S rRNA</text>
        <dbReference type="Rhea" id="RHEA:42528"/>
        <dbReference type="Rhea" id="RHEA-COMP:10099"/>
        <dbReference type="Rhea" id="RHEA-COMP:10100"/>
        <dbReference type="ChEBI" id="CHEBI:65314"/>
        <dbReference type="ChEBI" id="CHEBI:65315"/>
        <dbReference type="EC" id="5.4.99.24"/>
    </reaction>
</comment>
<dbReference type="CDD" id="cd02869">
    <property type="entry name" value="PseudoU_synth_RluA_like"/>
    <property type="match status" value="1"/>
</dbReference>
<evidence type="ECO:0000256" key="7">
    <source>
        <dbReference type="PIRSR" id="PIRSR606225-1"/>
    </source>
</evidence>
<dbReference type="PANTHER" id="PTHR21600:SF92">
    <property type="entry name" value="RIBOSOMAL LARGE SUBUNIT PSEUDOURIDINE SYNTHASE C"/>
    <property type="match status" value="1"/>
</dbReference>
<dbReference type="Pfam" id="PF00849">
    <property type="entry name" value="PseudoU_synth_2"/>
    <property type="match status" value="1"/>
</dbReference>
<dbReference type="GO" id="GO:0160141">
    <property type="term" value="F:23S rRNA pseudouridine(955/2504/2580) synthase activity"/>
    <property type="evidence" value="ECO:0007669"/>
    <property type="project" value="UniProtKB-EC"/>
</dbReference>
<dbReference type="Gene3D" id="3.30.2350.10">
    <property type="entry name" value="Pseudouridine synthase"/>
    <property type="match status" value="1"/>
</dbReference>
<dbReference type="Proteomes" id="UP000324194">
    <property type="component" value="Chromosome 1"/>
</dbReference>
<feature type="active site" evidence="7">
    <location>
        <position position="149"/>
    </location>
</feature>